<keyword evidence="2 5" id="KW-0812">Transmembrane</keyword>
<evidence type="ECO:0000256" key="2">
    <source>
        <dbReference type="ARBA" id="ARBA00022692"/>
    </source>
</evidence>
<gene>
    <name evidence="7" type="ORF">ACFPN1_02195</name>
</gene>
<dbReference type="RefSeq" id="WP_386752595.1">
    <property type="nucleotide sequence ID" value="NZ_JBHSNM010000001.1"/>
</dbReference>
<keyword evidence="1" id="KW-1003">Cell membrane</keyword>
<keyword evidence="4 5" id="KW-0472">Membrane</keyword>
<feature type="transmembrane region" description="Helical" evidence="5">
    <location>
        <begin position="40"/>
        <end position="67"/>
    </location>
</feature>
<dbReference type="InterPro" id="IPR010445">
    <property type="entry name" value="LapA_dom"/>
</dbReference>
<feature type="domain" description="Lipopolysaccharide assembly protein A" evidence="6">
    <location>
        <begin position="23"/>
        <end position="80"/>
    </location>
</feature>
<keyword evidence="3 5" id="KW-1133">Transmembrane helix</keyword>
<evidence type="ECO:0000256" key="3">
    <source>
        <dbReference type="ARBA" id="ARBA00022989"/>
    </source>
</evidence>
<keyword evidence="8" id="KW-1185">Reference proteome</keyword>
<accession>A0ABW0SIW0</accession>
<reference evidence="8" key="1">
    <citation type="journal article" date="2019" name="Int. J. Syst. Evol. Microbiol.">
        <title>The Global Catalogue of Microorganisms (GCM) 10K type strain sequencing project: providing services to taxonomists for standard genome sequencing and annotation.</title>
        <authorList>
            <consortium name="The Broad Institute Genomics Platform"/>
            <consortium name="The Broad Institute Genome Sequencing Center for Infectious Disease"/>
            <person name="Wu L."/>
            <person name="Ma J."/>
        </authorList>
    </citation>
    <scope>NUCLEOTIDE SEQUENCE [LARGE SCALE GENOMIC DNA]</scope>
    <source>
        <strain evidence="8">KACC 11407</strain>
    </source>
</reference>
<dbReference type="EMBL" id="JBHSNM010000001">
    <property type="protein sequence ID" value="MFC5568874.1"/>
    <property type="molecule type" value="Genomic_DNA"/>
</dbReference>
<dbReference type="Pfam" id="PF06305">
    <property type="entry name" value="LapA_dom"/>
    <property type="match status" value="1"/>
</dbReference>
<evidence type="ECO:0000259" key="6">
    <source>
        <dbReference type="Pfam" id="PF06305"/>
    </source>
</evidence>
<name>A0ABW0SIW0_9GAMM</name>
<protein>
    <submittedName>
        <fullName evidence="7">Lipopolysaccharide assembly protein LapA domain-containing protein</fullName>
    </submittedName>
</protein>
<evidence type="ECO:0000313" key="7">
    <source>
        <dbReference type="EMBL" id="MFC5568874.1"/>
    </source>
</evidence>
<organism evidence="7 8">
    <name type="scientific">Lysobacter yangpyeongensis</name>
    <dbReference type="NCBI Taxonomy" id="346182"/>
    <lineage>
        <taxon>Bacteria</taxon>
        <taxon>Pseudomonadati</taxon>
        <taxon>Pseudomonadota</taxon>
        <taxon>Gammaproteobacteria</taxon>
        <taxon>Lysobacterales</taxon>
        <taxon>Lysobacteraceae</taxon>
        <taxon>Lysobacter</taxon>
    </lineage>
</organism>
<evidence type="ECO:0000256" key="1">
    <source>
        <dbReference type="ARBA" id="ARBA00022475"/>
    </source>
</evidence>
<dbReference type="Proteomes" id="UP001596036">
    <property type="component" value="Unassembled WGS sequence"/>
</dbReference>
<proteinExistence type="predicted"/>
<comment type="caution">
    <text evidence="7">The sequence shown here is derived from an EMBL/GenBank/DDBJ whole genome shotgun (WGS) entry which is preliminary data.</text>
</comment>
<evidence type="ECO:0000256" key="4">
    <source>
        <dbReference type="ARBA" id="ARBA00023136"/>
    </source>
</evidence>
<sequence>MRVIRLLIAFACIALGAIVGALNRQATIVDLGAARIPTSLGVALLIALLLGVLLGGMAIAASVVLPLRRRIARLERQQATTTDAGM</sequence>
<evidence type="ECO:0000313" key="8">
    <source>
        <dbReference type="Proteomes" id="UP001596036"/>
    </source>
</evidence>
<evidence type="ECO:0000256" key="5">
    <source>
        <dbReference type="SAM" id="Phobius"/>
    </source>
</evidence>